<feature type="domain" description="Adenylosuccinate lyase C-terminal" evidence="4">
    <location>
        <begin position="365"/>
        <end position="444"/>
    </location>
</feature>
<comment type="caution">
    <text evidence="5">The sequence shown here is derived from an EMBL/GenBank/DDBJ whole genome shotgun (WGS) entry which is preliminary data.</text>
</comment>
<reference evidence="5" key="1">
    <citation type="journal article" date="2014" name="Int. J. Syst. Evol. Microbiol.">
        <title>Complete genome sequence of Corynebacterium casei LMG S-19264T (=DSM 44701T), isolated from a smear-ripened cheese.</title>
        <authorList>
            <consortium name="US DOE Joint Genome Institute (JGI-PGF)"/>
            <person name="Walter F."/>
            <person name="Albersmeier A."/>
            <person name="Kalinowski J."/>
            <person name="Ruckert C."/>
        </authorList>
    </citation>
    <scope>NUCLEOTIDE SEQUENCE</scope>
    <source>
        <strain evidence="5">CGMCC 1.15725</strain>
    </source>
</reference>
<dbReference type="GO" id="GO:0016829">
    <property type="term" value="F:lyase activity"/>
    <property type="evidence" value="ECO:0007669"/>
    <property type="project" value="UniProtKB-ARBA"/>
</dbReference>
<dbReference type="PROSITE" id="PS00163">
    <property type="entry name" value="FUMARATE_LYASES"/>
    <property type="match status" value="1"/>
</dbReference>
<feature type="coiled-coil region" evidence="3">
    <location>
        <begin position="117"/>
        <end position="144"/>
    </location>
</feature>
<dbReference type="AlphaFoldDB" id="A0A8J3E1Y9"/>
<dbReference type="InterPro" id="IPR000362">
    <property type="entry name" value="Fumarate_lyase_fam"/>
</dbReference>
<evidence type="ECO:0000256" key="2">
    <source>
        <dbReference type="NCBIfam" id="TIGR02426"/>
    </source>
</evidence>
<protein>
    <recommendedName>
        <fullName evidence="2">3-carboxy-cis,cis-muconate cycloisomerase</fullName>
        <ecNumber evidence="2">5.5.1.2</ecNumber>
    </recommendedName>
</protein>
<accession>A0A8J3E1Y9</accession>
<dbReference type="InterPro" id="IPR008948">
    <property type="entry name" value="L-Aspartase-like"/>
</dbReference>
<dbReference type="PANTHER" id="PTHR43172:SF2">
    <property type="entry name" value="ADENYLOSUCCINATE LYASE C-TERMINAL DOMAIN-CONTAINING PROTEIN"/>
    <property type="match status" value="1"/>
</dbReference>
<dbReference type="EC" id="5.5.1.2" evidence="2"/>
<dbReference type="InterPro" id="IPR022761">
    <property type="entry name" value="Fumarate_lyase_N"/>
</dbReference>
<dbReference type="Pfam" id="PF00206">
    <property type="entry name" value="Lyase_1"/>
    <property type="match status" value="1"/>
</dbReference>
<dbReference type="PRINTS" id="PR00149">
    <property type="entry name" value="FUMRATELYASE"/>
</dbReference>
<evidence type="ECO:0000259" key="4">
    <source>
        <dbReference type="SMART" id="SM00998"/>
    </source>
</evidence>
<dbReference type="GO" id="GO:0019619">
    <property type="term" value="P:3,4-dihydroxybenzoate catabolic process"/>
    <property type="evidence" value="ECO:0007669"/>
    <property type="project" value="InterPro"/>
</dbReference>
<proteinExistence type="inferred from homology"/>
<dbReference type="CDD" id="cd01597">
    <property type="entry name" value="pCLME"/>
    <property type="match status" value="1"/>
</dbReference>
<organism evidence="5 6">
    <name type="scientific">Aliidongia dinghuensis</name>
    <dbReference type="NCBI Taxonomy" id="1867774"/>
    <lineage>
        <taxon>Bacteria</taxon>
        <taxon>Pseudomonadati</taxon>
        <taxon>Pseudomonadota</taxon>
        <taxon>Alphaproteobacteria</taxon>
        <taxon>Rhodospirillales</taxon>
        <taxon>Dongiaceae</taxon>
        <taxon>Aliidongia</taxon>
    </lineage>
</organism>
<dbReference type="InterPro" id="IPR020557">
    <property type="entry name" value="Fumarate_lyase_CS"/>
</dbReference>
<dbReference type="SUPFAM" id="SSF48557">
    <property type="entry name" value="L-aspartase-like"/>
    <property type="match status" value="1"/>
</dbReference>
<dbReference type="PRINTS" id="PR00145">
    <property type="entry name" value="ARGSUCLYASE"/>
</dbReference>
<evidence type="ECO:0000313" key="6">
    <source>
        <dbReference type="Proteomes" id="UP000646365"/>
    </source>
</evidence>
<evidence type="ECO:0000256" key="1">
    <source>
        <dbReference type="ARBA" id="ARBA00034772"/>
    </source>
</evidence>
<keyword evidence="6" id="KW-1185">Reference proteome</keyword>
<dbReference type="Gene3D" id="1.10.40.30">
    <property type="entry name" value="Fumarase/aspartase (C-terminal domain)"/>
    <property type="match status" value="1"/>
</dbReference>
<dbReference type="SMART" id="SM00998">
    <property type="entry name" value="ADSL_C"/>
    <property type="match status" value="1"/>
</dbReference>
<dbReference type="GO" id="GO:0047472">
    <property type="term" value="F:3-carboxy-cis,cis-muconate cycloisomerase activity"/>
    <property type="evidence" value="ECO:0007669"/>
    <property type="project" value="UniProtKB-UniRule"/>
</dbReference>
<name>A0A8J3E1Y9_9PROT</name>
<sequence>MTLNPADSLLFGGLYGTDEIRDLFADRRRLGFMLTVEVALARAEAAVGVIPADAAEAIAAAADPDRLDLAAFRVETEKAGQPVMALVKALTKAAGPEAGRWVHWGATTQDITDTALVLQLRAALDILERDLAALVRALARQADAHRLTVMAGRSFLQQALPVSFGYKAAVWLMPFLRHVERLHQLRPRLLQVQFAGAVGTLASLGPQGRAVTERLAADLSLAAPIAPWHSARDTIAELGAWLGLVAGSLAKFAGDVTLLAQTELGELVETTETGRGGSSTMPQKRNPIISTHIVAAAMAAEAQVPLLLAAQHHQLERAVGPWQAEALALPQALALTAGALAQAVRVAEGMKPDPERMRANLAITNGLVMAERVMMALAERLGRDAAHHLVQAACQQALAEHRPLREILGETAEVASRFDAAALDRLLDPAGYLGESGVVIDRVVAAAQAFPA</sequence>
<evidence type="ECO:0000313" key="5">
    <source>
        <dbReference type="EMBL" id="GGF06194.1"/>
    </source>
</evidence>
<dbReference type="InterPro" id="IPR012789">
    <property type="entry name" value="Protocat_PcaB-like"/>
</dbReference>
<dbReference type="RefSeq" id="WP_189043048.1">
    <property type="nucleotide sequence ID" value="NZ_BMJQ01000002.1"/>
</dbReference>
<dbReference type="EMBL" id="BMJQ01000002">
    <property type="protein sequence ID" value="GGF06194.1"/>
    <property type="molecule type" value="Genomic_DNA"/>
</dbReference>
<dbReference type="PANTHER" id="PTHR43172">
    <property type="entry name" value="ADENYLOSUCCINATE LYASE"/>
    <property type="match status" value="1"/>
</dbReference>
<evidence type="ECO:0000256" key="3">
    <source>
        <dbReference type="SAM" id="Coils"/>
    </source>
</evidence>
<dbReference type="Proteomes" id="UP000646365">
    <property type="component" value="Unassembled WGS sequence"/>
</dbReference>
<comment type="similarity">
    <text evidence="1">Belongs to the class-II fumarase/aspartase family.</text>
</comment>
<gene>
    <name evidence="5" type="primary">pcaB</name>
    <name evidence="5" type="ORF">GCM10011611_09620</name>
</gene>
<dbReference type="Gene3D" id="1.20.200.10">
    <property type="entry name" value="Fumarase/aspartase (Central domain)"/>
    <property type="match status" value="1"/>
</dbReference>
<keyword evidence="3" id="KW-0175">Coiled coil</keyword>
<dbReference type="Pfam" id="PF10397">
    <property type="entry name" value="ADSL_C"/>
    <property type="match status" value="1"/>
</dbReference>
<dbReference type="InterPro" id="IPR019468">
    <property type="entry name" value="AdenyloSucc_lyase_C"/>
</dbReference>
<dbReference type="NCBIfam" id="TIGR02426">
    <property type="entry name" value="protocat_pcaB"/>
    <property type="match status" value="1"/>
</dbReference>
<reference evidence="5" key="2">
    <citation type="submission" date="2020-09" db="EMBL/GenBank/DDBJ databases">
        <authorList>
            <person name="Sun Q."/>
            <person name="Zhou Y."/>
        </authorList>
    </citation>
    <scope>NUCLEOTIDE SEQUENCE</scope>
    <source>
        <strain evidence="5">CGMCC 1.15725</strain>
    </source>
</reference>